<feature type="compositionally biased region" description="Basic and acidic residues" evidence="1">
    <location>
        <begin position="64"/>
        <end position="89"/>
    </location>
</feature>
<keyword evidence="3" id="KW-1185">Reference proteome</keyword>
<name>A0A9W7WGI7_TRIRA</name>
<dbReference type="PANTHER" id="PTHR13408:SF1">
    <property type="entry name" value="ZGC:171971"/>
    <property type="match status" value="1"/>
</dbReference>
<evidence type="ECO:0000256" key="1">
    <source>
        <dbReference type="SAM" id="MobiDB-lite"/>
    </source>
</evidence>
<dbReference type="InterPro" id="IPR007811">
    <property type="entry name" value="RPC4"/>
</dbReference>
<proteinExistence type="predicted"/>
<evidence type="ECO:0000313" key="2">
    <source>
        <dbReference type="EMBL" id="KAI7796788.1"/>
    </source>
</evidence>
<dbReference type="Pfam" id="PF05132">
    <property type="entry name" value="RNA_pol_Rpc4"/>
    <property type="match status" value="1"/>
</dbReference>
<dbReference type="Proteomes" id="UP001059041">
    <property type="component" value="Linkage Group LG18"/>
</dbReference>
<dbReference type="OrthoDB" id="5836119at2759"/>
<dbReference type="GO" id="GO:0042797">
    <property type="term" value="P:tRNA transcription by RNA polymerase III"/>
    <property type="evidence" value="ECO:0007669"/>
    <property type="project" value="TreeGrafter"/>
</dbReference>
<comment type="caution">
    <text evidence="2">The sequence shown here is derived from an EMBL/GenBank/DDBJ whole genome shotgun (WGS) entry which is preliminary data.</text>
</comment>
<organism evidence="2 3">
    <name type="scientific">Triplophysa rosa</name>
    <name type="common">Cave loach</name>
    <dbReference type="NCBI Taxonomy" id="992332"/>
    <lineage>
        <taxon>Eukaryota</taxon>
        <taxon>Metazoa</taxon>
        <taxon>Chordata</taxon>
        <taxon>Craniata</taxon>
        <taxon>Vertebrata</taxon>
        <taxon>Euteleostomi</taxon>
        <taxon>Actinopterygii</taxon>
        <taxon>Neopterygii</taxon>
        <taxon>Teleostei</taxon>
        <taxon>Ostariophysi</taxon>
        <taxon>Cypriniformes</taxon>
        <taxon>Nemacheilidae</taxon>
        <taxon>Triplophysa</taxon>
    </lineage>
</organism>
<dbReference type="EMBL" id="JAFHDT010000018">
    <property type="protein sequence ID" value="KAI7796788.1"/>
    <property type="molecule type" value="Genomic_DNA"/>
</dbReference>
<accession>A0A9W7WGI7</accession>
<evidence type="ECO:0000313" key="3">
    <source>
        <dbReference type="Proteomes" id="UP001059041"/>
    </source>
</evidence>
<gene>
    <name evidence="2" type="ORF">IRJ41_006498</name>
</gene>
<dbReference type="GO" id="GO:0003677">
    <property type="term" value="F:DNA binding"/>
    <property type="evidence" value="ECO:0007669"/>
    <property type="project" value="InterPro"/>
</dbReference>
<feature type="region of interest" description="Disordered" evidence="1">
    <location>
        <begin position="1"/>
        <end position="126"/>
    </location>
</feature>
<dbReference type="PANTHER" id="PTHR13408">
    <property type="entry name" value="DNA-DIRECTED RNA POLYMERASE III"/>
    <property type="match status" value="1"/>
</dbReference>
<feature type="compositionally biased region" description="Basic and acidic residues" evidence="1">
    <location>
        <begin position="255"/>
        <end position="279"/>
    </location>
</feature>
<feature type="region of interest" description="Disordered" evidence="1">
    <location>
        <begin position="244"/>
        <end position="279"/>
    </location>
</feature>
<reference evidence="2" key="1">
    <citation type="submission" date="2021-02" db="EMBL/GenBank/DDBJ databases">
        <title>Comparative genomics reveals that relaxation of natural selection precedes convergent phenotypic evolution of cavefish.</title>
        <authorList>
            <person name="Peng Z."/>
        </authorList>
    </citation>
    <scope>NUCLEOTIDE SEQUENCE</scope>
    <source>
        <tissue evidence="2">Muscle</tissue>
    </source>
</reference>
<feature type="region of interest" description="Disordered" evidence="1">
    <location>
        <begin position="198"/>
        <end position="218"/>
    </location>
</feature>
<evidence type="ECO:0008006" key="4">
    <source>
        <dbReference type="Google" id="ProtNLM"/>
    </source>
</evidence>
<sequence>MSDHGDGDPELSFRSSFALGRGLPGRISLNPPPPGRLTSLRSRDLTLGGYKKKTFVPNVNSVRKTKDELQEETHTAPKKERRDREDRQRERRRREKPQTIQSHSIFEQGPADTYRKPGNWGGSNPSNCDPALVTKCFNKEKVNTKDDDDEILQKLQRDDFLDDPGLKSDPTQRPIRLPLHQACNFLSTDAANTFKEETTPDVLKPSRTARGASVSPQQPTVRELFEQLCVSEREELLFIQLPDVIPGQPKNSSSPEKKRNEVVKPADKRSPHVKDQTEKTNVHVLSDFSEGLIGKLQIRRSGKVQLLMGNVTLDVSEGAAFTFLQQLVCVRLSEGRTGDMTVLGNVTHKLVCSPDFETLLQEVKPSSHTKS</sequence>
<protein>
    <recommendedName>
        <fullName evidence="4">DNA-directed RNA polymerase III subunit RPC4</fullName>
    </recommendedName>
</protein>
<dbReference type="AlphaFoldDB" id="A0A9W7WGI7"/>
<dbReference type="GO" id="GO:0005666">
    <property type="term" value="C:RNA polymerase III complex"/>
    <property type="evidence" value="ECO:0007669"/>
    <property type="project" value="InterPro"/>
</dbReference>